<dbReference type="AlphaFoldDB" id="A0A075LRQ9"/>
<evidence type="ECO:0000313" key="8">
    <source>
        <dbReference type="EMBL" id="AIF68622.1"/>
    </source>
</evidence>
<evidence type="ECO:0000256" key="3">
    <source>
        <dbReference type="ARBA" id="ARBA00022448"/>
    </source>
</evidence>
<feature type="transmembrane region" description="Helical" evidence="7">
    <location>
        <begin position="364"/>
        <end position="384"/>
    </location>
</feature>
<sequence length="446" mass="46382">MPPDGKVFKPKLTQLERALMSNGMRVGIEEKVEIKKAVLLGLQHVLAMFGATVTVPLVVGTAIGLQMHEIALLIQVVLLAMGIATLLQTTIGSRYPIVQGSSFAFIPGLISIGSSLGLAAVEGALIVGGIIEALIGGLGIIGKVKKLFSPLVTGVTIMLIGFSLAHVAVKYTFNFFADPSGASIPKATLIALITFATTIYVALKGKGTLRAMPVVVGAFVGYVVSLALGMADLSLVKELPLFNLPKPLPWGRPVFDATAVVTLLFAFIVSIIESVGDYHAISAISEAPITNQNINRGIFSEGLSCSIAGLLGACGTTSYSENIGLVALTKVASRQVVQIGGIVLVLFSLIPKFSGVLASIPAPVLGGLTIALYGMISLTGLRLIKDKVELNDRNTLIIASALILGLGAPQLPPEFLAQFPKIVGSILESGMAVGALTAIILDQVLR</sequence>
<dbReference type="PANTHER" id="PTHR42810:SF2">
    <property type="entry name" value="PURINE PERMEASE C1399.01C-RELATED"/>
    <property type="match status" value="1"/>
</dbReference>
<feature type="transmembrane region" description="Helical" evidence="7">
    <location>
        <begin position="184"/>
        <end position="203"/>
    </location>
</feature>
<accession>A0A075LRQ9</accession>
<dbReference type="InterPro" id="IPR006042">
    <property type="entry name" value="Xan_ur_permease"/>
</dbReference>
<name>A0A075LRQ9_9EURY</name>
<evidence type="ECO:0000256" key="7">
    <source>
        <dbReference type="SAM" id="Phobius"/>
    </source>
</evidence>
<comment type="subcellular location">
    <subcellularLocation>
        <location evidence="1">Membrane</location>
        <topology evidence="1">Multi-pass membrane protein</topology>
    </subcellularLocation>
</comment>
<feature type="transmembrane region" description="Helical" evidence="7">
    <location>
        <begin position="72"/>
        <end position="91"/>
    </location>
</feature>
<evidence type="ECO:0000256" key="5">
    <source>
        <dbReference type="ARBA" id="ARBA00022989"/>
    </source>
</evidence>
<organism evidence="8 9">
    <name type="scientific">Palaeococcus pacificus DY20341</name>
    <dbReference type="NCBI Taxonomy" id="1343739"/>
    <lineage>
        <taxon>Archaea</taxon>
        <taxon>Methanobacteriati</taxon>
        <taxon>Methanobacteriota</taxon>
        <taxon>Thermococci</taxon>
        <taxon>Thermococcales</taxon>
        <taxon>Thermococcaceae</taxon>
        <taxon>Palaeococcus</taxon>
    </lineage>
</organism>
<dbReference type="InterPro" id="IPR006043">
    <property type="entry name" value="NCS2"/>
</dbReference>
<dbReference type="STRING" id="1343739.PAP_00895"/>
<reference evidence="8 9" key="2">
    <citation type="journal article" date="2015" name="Genome Announc.">
        <title>Complete Genome Sequence of Hyperthermophilic Piezophilic Archaeon Palaeococcus pacificus DY20341T, Isolated from Deep-Sea Hydrothermal Sediments.</title>
        <authorList>
            <person name="Zeng X."/>
            <person name="Jebbar M."/>
            <person name="Shao Z."/>
        </authorList>
    </citation>
    <scope>NUCLEOTIDE SEQUENCE [LARGE SCALE GENOMIC DNA]</scope>
    <source>
        <strain evidence="8 9">DY20341</strain>
    </source>
</reference>
<keyword evidence="3" id="KW-0813">Transport</keyword>
<dbReference type="PROSITE" id="PS01116">
    <property type="entry name" value="XANTH_URACIL_PERMASE"/>
    <property type="match status" value="1"/>
</dbReference>
<feature type="transmembrane region" description="Helical" evidence="7">
    <location>
        <begin position="254"/>
        <end position="272"/>
    </location>
</feature>
<dbReference type="NCBIfam" id="NF037981">
    <property type="entry name" value="NCS2_1"/>
    <property type="match status" value="1"/>
</dbReference>
<dbReference type="NCBIfam" id="TIGR00801">
    <property type="entry name" value="ncs2"/>
    <property type="match status" value="1"/>
</dbReference>
<feature type="transmembrane region" description="Helical" evidence="7">
    <location>
        <begin position="215"/>
        <end position="234"/>
    </location>
</feature>
<evidence type="ECO:0000256" key="4">
    <source>
        <dbReference type="ARBA" id="ARBA00022692"/>
    </source>
</evidence>
<feature type="transmembrane region" description="Helical" evidence="7">
    <location>
        <begin position="45"/>
        <end position="65"/>
    </location>
</feature>
<feature type="transmembrane region" description="Helical" evidence="7">
    <location>
        <begin position="422"/>
        <end position="441"/>
    </location>
</feature>
<dbReference type="PANTHER" id="PTHR42810">
    <property type="entry name" value="PURINE PERMEASE C1399.01C-RELATED"/>
    <property type="match status" value="1"/>
</dbReference>
<dbReference type="KEGG" id="ppac:PAP_00895"/>
<comment type="similarity">
    <text evidence="2">Belongs to the nucleobase:cation symporter-2 (NCS2) (TC 2.A.40) family.</text>
</comment>
<dbReference type="Proteomes" id="UP000027981">
    <property type="component" value="Chromosome"/>
</dbReference>
<feature type="transmembrane region" description="Helical" evidence="7">
    <location>
        <begin position="336"/>
        <end position="358"/>
    </location>
</feature>
<proteinExistence type="inferred from homology"/>
<evidence type="ECO:0000256" key="2">
    <source>
        <dbReference type="ARBA" id="ARBA00008821"/>
    </source>
</evidence>
<feature type="transmembrane region" description="Helical" evidence="7">
    <location>
        <begin position="147"/>
        <end position="169"/>
    </location>
</feature>
<feature type="transmembrane region" description="Helical" evidence="7">
    <location>
        <begin position="396"/>
        <end position="416"/>
    </location>
</feature>
<keyword evidence="6 7" id="KW-0472">Membrane</keyword>
<dbReference type="EMBL" id="CP006019">
    <property type="protein sequence ID" value="AIF68622.1"/>
    <property type="molecule type" value="Genomic_DNA"/>
</dbReference>
<keyword evidence="5 7" id="KW-1133">Transmembrane helix</keyword>
<evidence type="ECO:0000256" key="1">
    <source>
        <dbReference type="ARBA" id="ARBA00004141"/>
    </source>
</evidence>
<dbReference type="HOGENOM" id="CLU_017959_5_4_2"/>
<dbReference type="Pfam" id="PF00860">
    <property type="entry name" value="Xan_ur_permease"/>
    <property type="match status" value="1"/>
</dbReference>
<evidence type="ECO:0000256" key="6">
    <source>
        <dbReference type="ARBA" id="ARBA00023136"/>
    </source>
</evidence>
<evidence type="ECO:0000313" key="9">
    <source>
        <dbReference type="Proteomes" id="UP000027981"/>
    </source>
</evidence>
<reference evidence="9" key="1">
    <citation type="submission" date="2013-06" db="EMBL/GenBank/DDBJ databases">
        <title>Complete Genome Sequence of Hyperthermophilic Palaeococcus pacificus DY20341T, Isolated from a Deep-Sea Hydrothermal Sediments.</title>
        <authorList>
            <person name="Zeng X."/>
            <person name="Shao Z."/>
        </authorList>
    </citation>
    <scope>NUCLEOTIDE SEQUENCE [LARGE SCALE GENOMIC DNA]</scope>
    <source>
        <strain evidence="9">DY20341</strain>
    </source>
</reference>
<protein>
    <submittedName>
        <fullName evidence="8">Uracil permease</fullName>
    </submittedName>
</protein>
<keyword evidence="4 7" id="KW-0812">Transmembrane</keyword>
<keyword evidence="9" id="KW-1185">Reference proteome</keyword>
<dbReference type="GO" id="GO:0005886">
    <property type="term" value="C:plasma membrane"/>
    <property type="evidence" value="ECO:0007669"/>
    <property type="project" value="UniProtKB-ARBA"/>
</dbReference>
<gene>
    <name evidence="8" type="ORF">PAP_00895</name>
</gene>
<dbReference type="GO" id="GO:0042907">
    <property type="term" value="F:xanthine transmembrane transporter activity"/>
    <property type="evidence" value="ECO:0007669"/>
    <property type="project" value="TreeGrafter"/>
</dbReference>
<dbReference type="eggNOG" id="arCOG02805">
    <property type="taxonomic scope" value="Archaea"/>
</dbReference>
<feature type="transmembrane region" description="Helical" evidence="7">
    <location>
        <begin position="103"/>
        <end position="135"/>
    </location>
</feature>